<dbReference type="PRINTS" id="PR00455">
    <property type="entry name" value="HTHTETR"/>
</dbReference>
<dbReference type="Proteomes" id="UP000624041">
    <property type="component" value="Unassembled WGS sequence"/>
</dbReference>
<feature type="DNA-binding region" description="H-T-H motif" evidence="3">
    <location>
        <begin position="24"/>
        <end position="43"/>
    </location>
</feature>
<dbReference type="PANTHER" id="PTHR43479">
    <property type="entry name" value="ACREF/ENVCD OPERON REPRESSOR-RELATED"/>
    <property type="match status" value="1"/>
</dbReference>
<evidence type="ECO:0000313" key="6">
    <source>
        <dbReference type="Proteomes" id="UP000624041"/>
    </source>
</evidence>
<gene>
    <name evidence="5" type="ORF">GCM10007971_04990</name>
</gene>
<keyword evidence="1" id="KW-0678">Repressor</keyword>
<evidence type="ECO:0000256" key="1">
    <source>
        <dbReference type="ARBA" id="ARBA00022491"/>
    </source>
</evidence>
<dbReference type="PANTHER" id="PTHR43479:SF11">
    <property type="entry name" value="ACREF_ENVCD OPERON REPRESSOR-RELATED"/>
    <property type="match status" value="1"/>
</dbReference>
<proteinExistence type="predicted"/>
<evidence type="ECO:0000256" key="3">
    <source>
        <dbReference type="PROSITE-ProRule" id="PRU00335"/>
    </source>
</evidence>
<dbReference type="EMBL" id="BMOS01000002">
    <property type="protein sequence ID" value="GGN50944.1"/>
    <property type="molecule type" value="Genomic_DNA"/>
</dbReference>
<accession>A0A918CYZ8</accession>
<dbReference type="InterPro" id="IPR001647">
    <property type="entry name" value="HTH_TetR"/>
</dbReference>
<reference evidence="5" key="2">
    <citation type="submission" date="2020-09" db="EMBL/GenBank/DDBJ databases">
        <authorList>
            <person name="Sun Q."/>
            <person name="Ohkuma M."/>
        </authorList>
    </citation>
    <scope>NUCLEOTIDE SEQUENCE</scope>
    <source>
        <strain evidence="5">JCM 17251</strain>
    </source>
</reference>
<comment type="caution">
    <text evidence="5">The sequence shown here is derived from an EMBL/GenBank/DDBJ whole genome shotgun (WGS) entry which is preliminary data.</text>
</comment>
<dbReference type="Pfam" id="PF00440">
    <property type="entry name" value="TetR_N"/>
    <property type="match status" value="1"/>
</dbReference>
<name>A0A918CYZ8_9BACI</name>
<keyword evidence="6" id="KW-1185">Reference proteome</keyword>
<feature type="domain" description="HTH tetR-type" evidence="4">
    <location>
        <begin position="1"/>
        <end position="61"/>
    </location>
</feature>
<evidence type="ECO:0000313" key="5">
    <source>
        <dbReference type="EMBL" id="GGN50944.1"/>
    </source>
</evidence>
<protein>
    <submittedName>
        <fullName evidence="5">TetR family transcriptional regulator</fullName>
    </submittedName>
</protein>
<dbReference type="PROSITE" id="PS50977">
    <property type="entry name" value="HTH_TETR_2"/>
    <property type="match status" value="1"/>
</dbReference>
<dbReference type="Gene3D" id="1.10.10.60">
    <property type="entry name" value="Homeodomain-like"/>
    <property type="match status" value="1"/>
</dbReference>
<dbReference type="SUPFAM" id="SSF46689">
    <property type="entry name" value="Homeodomain-like"/>
    <property type="match status" value="1"/>
</dbReference>
<dbReference type="InterPro" id="IPR009057">
    <property type="entry name" value="Homeodomain-like_sf"/>
</dbReference>
<dbReference type="GO" id="GO:0003677">
    <property type="term" value="F:DNA binding"/>
    <property type="evidence" value="ECO:0007669"/>
    <property type="project" value="UniProtKB-UniRule"/>
</dbReference>
<dbReference type="AlphaFoldDB" id="A0A918CYZ8"/>
<evidence type="ECO:0000259" key="4">
    <source>
        <dbReference type="PROSITE" id="PS50977"/>
    </source>
</evidence>
<dbReference type="Gene3D" id="1.10.357.10">
    <property type="entry name" value="Tetracycline Repressor, domain 2"/>
    <property type="match status" value="1"/>
</dbReference>
<reference evidence="5" key="1">
    <citation type="journal article" date="2014" name="Int. J. Syst. Evol. Microbiol.">
        <title>Complete genome sequence of Corynebacterium casei LMG S-19264T (=DSM 44701T), isolated from a smear-ripened cheese.</title>
        <authorList>
            <consortium name="US DOE Joint Genome Institute (JGI-PGF)"/>
            <person name="Walter F."/>
            <person name="Albersmeier A."/>
            <person name="Kalinowski J."/>
            <person name="Ruckert C."/>
        </authorList>
    </citation>
    <scope>NUCLEOTIDE SEQUENCE</scope>
    <source>
        <strain evidence="5">JCM 17251</strain>
    </source>
</reference>
<keyword evidence="2 3" id="KW-0238">DNA-binding</keyword>
<dbReference type="InterPro" id="IPR050624">
    <property type="entry name" value="HTH-type_Tx_Regulator"/>
</dbReference>
<evidence type="ECO:0000256" key="2">
    <source>
        <dbReference type="ARBA" id="ARBA00023125"/>
    </source>
</evidence>
<sequence length="286" mass="33205">MEKRKLIMEKAMELFAEQGFRATSVQEITERSGISKGAFYLSFKSKDELIMALIHKFLREFITGVDQAVSEGASDQLLYNFYEYHFERFLKQSGFAKIFMKEQVHFLDEEFITQISGYNERMQELILTMLEKVYGEKVLENKYDLVYTILGLMKSYMEILLLTDLPFDAKQLAESLVEKTHILAKHTSQPAITEDAYIMLKGSQGTSITKERVYAILDETIALLEESVEKESILMLKNELVNPSLHQAVIKGLLKNIEAHPQCKRATYVLQYYFERQNKWSVRNSS</sequence>
<organism evidence="5 6">
    <name type="scientific">Oceanobacillus indicireducens</name>
    <dbReference type="NCBI Taxonomy" id="1004261"/>
    <lineage>
        <taxon>Bacteria</taxon>
        <taxon>Bacillati</taxon>
        <taxon>Bacillota</taxon>
        <taxon>Bacilli</taxon>
        <taxon>Bacillales</taxon>
        <taxon>Bacillaceae</taxon>
        <taxon>Oceanobacillus</taxon>
    </lineage>
</organism>
<dbReference type="RefSeq" id="WP_188855887.1">
    <property type="nucleotide sequence ID" value="NZ_BMOS01000002.1"/>
</dbReference>